<reference evidence="2 3" key="1">
    <citation type="submission" date="2019-05" db="EMBL/GenBank/DDBJ databases">
        <title>Another draft genome of Portunus trituberculatus and its Hox gene families provides insights of decapod evolution.</title>
        <authorList>
            <person name="Jeong J.-H."/>
            <person name="Song I."/>
            <person name="Kim S."/>
            <person name="Choi T."/>
            <person name="Kim D."/>
            <person name="Ryu S."/>
            <person name="Kim W."/>
        </authorList>
    </citation>
    <scope>NUCLEOTIDE SEQUENCE [LARGE SCALE GENOMIC DNA]</scope>
    <source>
        <tissue evidence="2">Muscle</tissue>
    </source>
</reference>
<sequence>MPWLAHRGGDPGASCWWWWWWLGCLAVAGVHLLSHGTVAWWMHSLVLAVLVRVLKG</sequence>
<comment type="caution">
    <text evidence="2">The sequence shown here is derived from an EMBL/GenBank/DDBJ whole genome shotgun (WGS) entry which is preliminary data.</text>
</comment>
<evidence type="ECO:0000313" key="3">
    <source>
        <dbReference type="Proteomes" id="UP000324222"/>
    </source>
</evidence>
<protein>
    <submittedName>
        <fullName evidence="2">Uncharacterized protein</fullName>
    </submittedName>
</protein>
<dbReference type="PROSITE" id="PS51257">
    <property type="entry name" value="PROKAR_LIPOPROTEIN"/>
    <property type="match status" value="1"/>
</dbReference>
<dbReference type="Proteomes" id="UP000324222">
    <property type="component" value="Unassembled WGS sequence"/>
</dbReference>
<keyword evidence="1" id="KW-0812">Transmembrane</keyword>
<keyword evidence="1" id="KW-0472">Membrane</keyword>
<keyword evidence="1" id="KW-1133">Transmembrane helix</keyword>
<keyword evidence="3" id="KW-1185">Reference proteome</keyword>
<dbReference type="EMBL" id="VSRR010143725">
    <property type="protein sequence ID" value="MPD04966.1"/>
    <property type="molecule type" value="Genomic_DNA"/>
</dbReference>
<evidence type="ECO:0000256" key="1">
    <source>
        <dbReference type="SAM" id="Phobius"/>
    </source>
</evidence>
<feature type="transmembrane region" description="Helical" evidence="1">
    <location>
        <begin position="20"/>
        <end position="51"/>
    </location>
</feature>
<proteinExistence type="predicted"/>
<gene>
    <name evidence="2" type="ORF">E2C01_100681</name>
</gene>
<name>A0A5B7KDN1_PORTR</name>
<accession>A0A5B7KDN1</accession>
<dbReference type="AlphaFoldDB" id="A0A5B7KDN1"/>
<evidence type="ECO:0000313" key="2">
    <source>
        <dbReference type="EMBL" id="MPD04966.1"/>
    </source>
</evidence>
<organism evidence="2 3">
    <name type="scientific">Portunus trituberculatus</name>
    <name type="common">Swimming crab</name>
    <name type="synonym">Neptunus trituberculatus</name>
    <dbReference type="NCBI Taxonomy" id="210409"/>
    <lineage>
        <taxon>Eukaryota</taxon>
        <taxon>Metazoa</taxon>
        <taxon>Ecdysozoa</taxon>
        <taxon>Arthropoda</taxon>
        <taxon>Crustacea</taxon>
        <taxon>Multicrustacea</taxon>
        <taxon>Malacostraca</taxon>
        <taxon>Eumalacostraca</taxon>
        <taxon>Eucarida</taxon>
        <taxon>Decapoda</taxon>
        <taxon>Pleocyemata</taxon>
        <taxon>Brachyura</taxon>
        <taxon>Eubrachyura</taxon>
        <taxon>Portunoidea</taxon>
        <taxon>Portunidae</taxon>
        <taxon>Portuninae</taxon>
        <taxon>Portunus</taxon>
    </lineage>
</organism>